<keyword evidence="5 7" id="KW-1133">Transmembrane helix</keyword>
<feature type="transmembrane region" description="Helical" evidence="7">
    <location>
        <begin position="230"/>
        <end position="248"/>
    </location>
</feature>
<keyword evidence="4 7" id="KW-0812">Transmembrane</keyword>
<feature type="transmembrane region" description="Helical" evidence="7">
    <location>
        <begin position="91"/>
        <end position="114"/>
    </location>
</feature>
<keyword evidence="3" id="KW-1003">Cell membrane</keyword>
<feature type="transmembrane region" description="Helical" evidence="7">
    <location>
        <begin position="255"/>
        <end position="272"/>
    </location>
</feature>
<evidence type="ECO:0000259" key="8">
    <source>
        <dbReference type="PROSITE" id="PS50850"/>
    </source>
</evidence>
<feature type="transmembrane region" description="Helical" evidence="7">
    <location>
        <begin position="311"/>
        <end position="334"/>
    </location>
</feature>
<dbReference type="EMBL" id="NGKU01000001">
    <property type="protein sequence ID" value="OTN77891.1"/>
    <property type="molecule type" value="Genomic_DNA"/>
</dbReference>
<organism evidence="9 10">
    <name type="scientific">Candidatus Enterococcus testudinis</name>
    <dbReference type="NCBI Taxonomy" id="1834191"/>
    <lineage>
        <taxon>Bacteria</taxon>
        <taxon>Bacillati</taxon>
        <taxon>Bacillota</taxon>
        <taxon>Bacilli</taxon>
        <taxon>Lactobacillales</taxon>
        <taxon>Enterococcaceae</taxon>
        <taxon>Enterococcus</taxon>
    </lineage>
</organism>
<dbReference type="PANTHER" id="PTHR43124">
    <property type="entry name" value="PURINE EFFLUX PUMP PBUE"/>
    <property type="match status" value="1"/>
</dbReference>
<evidence type="ECO:0000256" key="4">
    <source>
        <dbReference type="ARBA" id="ARBA00022692"/>
    </source>
</evidence>
<dbReference type="InterPro" id="IPR011701">
    <property type="entry name" value="MFS"/>
</dbReference>
<evidence type="ECO:0000256" key="2">
    <source>
        <dbReference type="ARBA" id="ARBA00022448"/>
    </source>
</evidence>
<dbReference type="AlphaFoldDB" id="A0A242AAZ1"/>
<dbReference type="InterPro" id="IPR020846">
    <property type="entry name" value="MFS_dom"/>
</dbReference>
<keyword evidence="6 7" id="KW-0472">Membrane</keyword>
<keyword evidence="2" id="KW-0813">Transport</keyword>
<evidence type="ECO:0000313" key="10">
    <source>
        <dbReference type="Proteomes" id="UP000195043"/>
    </source>
</evidence>
<dbReference type="PROSITE" id="PS50850">
    <property type="entry name" value="MFS"/>
    <property type="match status" value="1"/>
</dbReference>
<feature type="transmembrane region" description="Helical" evidence="7">
    <location>
        <begin position="151"/>
        <end position="171"/>
    </location>
</feature>
<sequence>MSVSLLVVSAGAIAGNIPAIVQAYPTVNETLIELLTTIPSLFIILTILISPKVAQRIGYKQTVQVGIGIVCLAGLLPVVTTSFTSLFLSRILFGVGVGLFNPLLYTIAAGLYSGGHLATVIGLQSAFEGIGGMLITFLVGQLLVTGWRYSFMVYGLAIPILFLFGLFVPDIRPTTSDEKEAKTGPTIDRTLIYYLILLFLAVTVYMSIAVKVTGLLYDKAIGDATDGSNLLAFIGFGAMTAGMVFGKTVRIFKEWTIPVSFLGMSIALLLLARAPNLWIASLAVILCGFSFRTFVPYVFNEVNQKSQQATAQTALLLIFFNIGTAATPLTIAYLQHLFPFLHQSGLFYGGAVLMLVLGGGVVVVGKVGFMMRMSDSRKR</sequence>
<dbReference type="InterPro" id="IPR036259">
    <property type="entry name" value="MFS_trans_sf"/>
</dbReference>
<dbReference type="Gene3D" id="1.20.1250.20">
    <property type="entry name" value="MFS general substrate transporter like domains"/>
    <property type="match status" value="1"/>
</dbReference>
<feature type="transmembrane region" description="Helical" evidence="7">
    <location>
        <begin position="191"/>
        <end position="210"/>
    </location>
</feature>
<feature type="transmembrane region" description="Helical" evidence="7">
    <location>
        <begin position="33"/>
        <end position="50"/>
    </location>
</feature>
<feature type="transmembrane region" description="Helical" evidence="7">
    <location>
        <begin position="62"/>
        <end position="79"/>
    </location>
</feature>
<feature type="domain" description="Major facilitator superfamily (MFS) profile" evidence="8">
    <location>
        <begin position="1"/>
        <end position="377"/>
    </location>
</feature>
<dbReference type="GO" id="GO:0022857">
    <property type="term" value="F:transmembrane transporter activity"/>
    <property type="evidence" value="ECO:0007669"/>
    <property type="project" value="InterPro"/>
</dbReference>
<evidence type="ECO:0000256" key="1">
    <source>
        <dbReference type="ARBA" id="ARBA00004651"/>
    </source>
</evidence>
<reference evidence="9 10" key="1">
    <citation type="submission" date="2017-05" db="EMBL/GenBank/DDBJ databases">
        <title>The Genome Sequence of Enterococcus sp. 8G7_MSG3316.</title>
        <authorList>
            <consortium name="The Broad Institute Genomics Platform"/>
            <consortium name="The Broad Institute Genomic Center for Infectious Diseases"/>
            <person name="Earl A."/>
            <person name="Manson A."/>
            <person name="Schwartman J."/>
            <person name="Gilmore M."/>
            <person name="Abouelleil A."/>
            <person name="Cao P."/>
            <person name="Chapman S."/>
            <person name="Cusick C."/>
            <person name="Shea T."/>
            <person name="Young S."/>
            <person name="Neafsey D."/>
            <person name="Nusbaum C."/>
            <person name="Birren B."/>
        </authorList>
    </citation>
    <scope>NUCLEOTIDE SEQUENCE [LARGE SCALE GENOMIC DNA]</scope>
    <source>
        <strain evidence="9 10">8G7_MSG3316</strain>
    </source>
</reference>
<feature type="transmembrane region" description="Helical" evidence="7">
    <location>
        <begin position="126"/>
        <end position="145"/>
    </location>
</feature>
<dbReference type="InterPro" id="IPR050189">
    <property type="entry name" value="MFS_Efflux_Transporters"/>
</dbReference>
<evidence type="ECO:0000313" key="9">
    <source>
        <dbReference type="EMBL" id="OTN77891.1"/>
    </source>
</evidence>
<comment type="caution">
    <text evidence="9">The sequence shown here is derived from an EMBL/GenBank/DDBJ whole genome shotgun (WGS) entry which is preliminary data.</text>
</comment>
<keyword evidence="10" id="KW-1185">Reference proteome</keyword>
<gene>
    <name evidence="9" type="ORF">A5886_002992</name>
</gene>
<feature type="transmembrane region" description="Helical" evidence="7">
    <location>
        <begin position="346"/>
        <end position="369"/>
    </location>
</feature>
<dbReference type="SUPFAM" id="SSF103473">
    <property type="entry name" value="MFS general substrate transporter"/>
    <property type="match status" value="1"/>
</dbReference>
<evidence type="ECO:0000256" key="5">
    <source>
        <dbReference type="ARBA" id="ARBA00022989"/>
    </source>
</evidence>
<feature type="transmembrane region" description="Helical" evidence="7">
    <location>
        <begin position="278"/>
        <end position="299"/>
    </location>
</feature>
<name>A0A242AAZ1_9ENTE</name>
<protein>
    <recommendedName>
        <fullName evidence="8">Major facilitator superfamily (MFS) profile domain-containing protein</fullName>
    </recommendedName>
</protein>
<dbReference type="GO" id="GO:0005886">
    <property type="term" value="C:plasma membrane"/>
    <property type="evidence" value="ECO:0007669"/>
    <property type="project" value="UniProtKB-SubCell"/>
</dbReference>
<dbReference type="PANTHER" id="PTHR43124:SF3">
    <property type="entry name" value="CHLORAMPHENICOL EFFLUX PUMP RV0191"/>
    <property type="match status" value="1"/>
</dbReference>
<comment type="subcellular location">
    <subcellularLocation>
        <location evidence="1">Cell membrane</location>
        <topology evidence="1">Multi-pass membrane protein</topology>
    </subcellularLocation>
</comment>
<evidence type="ECO:0000256" key="6">
    <source>
        <dbReference type="ARBA" id="ARBA00023136"/>
    </source>
</evidence>
<dbReference type="Pfam" id="PF07690">
    <property type="entry name" value="MFS_1"/>
    <property type="match status" value="1"/>
</dbReference>
<evidence type="ECO:0000256" key="3">
    <source>
        <dbReference type="ARBA" id="ARBA00022475"/>
    </source>
</evidence>
<dbReference type="STRING" id="1834191.A5886_002992"/>
<dbReference type="Proteomes" id="UP000195043">
    <property type="component" value="Unassembled WGS sequence"/>
</dbReference>
<dbReference type="RefSeq" id="WP_256926242.1">
    <property type="nucleotide sequence ID" value="NZ_NGKU01000001.1"/>
</dbReference>
<proteinExistence type="predicted"/>
<accession>A0A242AAZ1</accession>
<evidence type="ECO:0000256" key="7">
    <source>
        <dbReference type="SAM" id="Phobius"/>
    </source>
</evidence>